<dbReference type="InterPro" id="IPR000878">
    <property type="entry name" value="4pyrrol_Mease"/>
</dbReference>
<dbReference type="InterPro" id="IPR003043">
    <property type="entry name" value="Uropor_MeTrfase_CS"/>
</dbReference>
<dbReference type="AlphaFoldDB" id="A0AA43QJX7"/>
<feature type="region of interest" description="Disordered" evidence="18">
    <location>
        <begin position="185"/>
        <end position="205"/>
    </location>
</feature>
<dbReference type="InterPro" id="IPR014776">
    <property type="entry name" value="4pyrrole_Mease_sub2"/>
</dbReference>
<feature type="compositionally biased region" description="Acidic residues" evidence="18">
    <location>
        <begin position="191"/>
        <end position="200"/>
    </location>
</feature>
<dbReference type="Pfam" id="PF00590">
    <property type="entry name" value="TP_methylase"/>
    <property type="match status" value="1"/>
</dbReference>
<evidence type="ECO:0000256" key="3">
    <source>
        <dbReference type="ARBA" id="ARBA00022573"/>
    </source>
</evidence>
<evidence type="ECO:0000259" key="19">
    <source>
        <dbReference type="Pfam" id="PF00590"/>
    </source>
</evidence>
<evidence type="ECO:0000256" key="10">
    <source>
        <dbReference type="ARBA" id="ARBA00023167"/>
    </source>
</evidence>
<proteinExistence type="inferred from homology"/>
<gene>
    <name evidence="22" type="primary">MET1</name>
    <name evidence="22" type="ORF">OHK93_006276</name>
</gene>
<comment type="pathway">
    <text evidence="1">Porphyrin-containing compound metabolism; siroheme biosynthesis; sirohydrochlorin from precorrin-2: step 1/1.</text>
</comment>
<dbReference type="Pfam" id="PF14823">
    <property type="entry name" value="Sirohm_synth_C"/>
    <property type="match status" value="1"/>
</dbReference>
<evidence type="ECO:0000256" key="2">
    <source>
        <dbReference type="ARBA" id="ARBA00005879"/>
    </source>
</evidence>
<dbReference type="InterPro" id="IPR028162">
    <property type="entry name" value="Met8_C"/>
</dbReference>
<evidence type="ECO:0000313" key="22">
    <source>
        <dbReference type="EMBL" id="MDI1487014.1"/>
    </source>
</evidence>
<comment type="catalytic activity">
    <reaction evidence="15">
        <text>uroporphyrinogen III + 2 S-adenosyl-L-methionine = precorrin-2 + 2 S-adenosyl-L-homocysteine + H(+)</text>
        <dbReference type="Rhea" id="RHEA:32459"/>
        <dbReference type="ChEBI" id="CHEBI:15378"/>
        <dbReference type="ChEBI" id="CHEBI:57308"/>
        <dbReference type="ChEBI" id="CHEBI:57856"/>
        <dbReference type="ChEBI" id="CHEBI:58827"/>
        <dbReference type="ChEBI" id="CHEBI:59789"/>
        <dbReference type="EC" id="2.1.1.107"/>
    </reaction>
</comment>
<evidence type="ECO:0000313" key="23">
    <source>
        <dbReference type="Proteomes" id="UP001161017"/>
    </source>
</evidence>
<dbReference type="GO" id="GO:0016829">
    <property type="term" value="F:lyase activity"/>
    <property type="evidence" value="ECO:0007669"/>
    <property type="project" value="UniProtKB-KW"/>
</dbReference>
<evidence type="ECO:0000256" key="4">
    <source>
        <dbReference type="ARBA" id="ARBA00022603"/>
    </source>
</evidence>
<dbReference type="EC" id="2.1.1.107" evidence="22"/>
<dbReference type="InterPro" id="IPR035996">
    <property type="entry name" value="4pyrrol_Methylase_sf"/>
</dbReference>
<evidence type="ECO:0000256" key="13">
    <source>
        <dbReference type="ARBA" id="ARBA00023268"/>
    </source>
</evidence>
<dbReference type="FunFam" id="3.40.50.720:FF:000504">
    <property type="entry name" value="Siroheme synthase, putative"/>
    <property type="match status" value="1"/>
</dbReference>
<dbReference type="InterPro" id="IPR012066">
    <property type="entry name" value="Met1_fungi"/>
</dbReference>
<dbReference type="GO" id="GO:0019354">
    <property type="term" value="P:siroheme biosynthetic process"/>
    <property type="evidence" value="ECO:0007669"/>
    <property type="project" value="InterPro"/>
</dbReference>
<dbReference type="GO" id="GO:0043115">
    <property type="term" value="F:precorrin-2 dehydrogenase activity"/>
    <property type="evidence" value="ECO:0007669"/>
    <property type="project" value="UniProtKB-EC"/>
</dbReference>
<dbReference type="SUPFAM" id="SSF53790">
    <property type="entry name" value="Tetrapyrrole methylase"/>
    <property type="match status" value="1"/>
</dbReference>
<dbReference type="GO" id="GO:0004851">
    <property type="term" value="F:uroporphyrin-III C-methyltransferase activity"/>
    <property type="evidence" value="ECO:0007669"/>
    <property type="project" value="UniProtKB-EC"/>
</dbReference>
<dbReference type="PANTHER" id="PTHR45790">
    <property type="entry name" value="SIROHEME SYNTHASE-RELATED"/>
    <property type="match status" value="1"/>
</dbReference>
<keyword evidence="13" id="KW-0511">Multifunctional enzyme</keyword>
<keyword evidence="6 17" id="KW-0808">Transferase</keyword>
<dbReference type="CDD" id="cd11642">
    <property type="entry name" value="SUMT"/>
    <property type="match status" value="1"/>
</dbReference>
<feature type="domain" description="Tetrapyrrole methylase" evidence="19">
    <location>
        <begin position="274"/>
        <end position="494"/>
    </location>
</feature>
<dbReference type="InterPro" id="IPR028281">
    <property type="entry name" value="Sirohaem_synthase_central"/>
</dbReference>
<dbReference type="PIRSF" id="PIRSF036555">
    <property type="entry name" value="SUMT_yeast"/>
    <property type="match status" value="1"/>
</dbReference>
<dbReference type="InterPro" id="IPR036291">
    <property type="entry name" value="NAD(P)-bd_dom_sf"/>
</dbReference>
<dbReference type="GO" id="GO:0032259">
    <property type="term" value="P:methylation"/>
    <property type="evidence" value="ECO:0007669"/>
    <property type="project" value="UniProtKB-KW"/>
</dbReference>
<dbReference type="InterPro" id="IPR006366">
    <property type="entry name" value="CobA/CysG_C"/>
</dbReference>
<evidence type="ECO:0000256" key="11">
    <source>
        <dbReference type="ARBA" id="ARBA00023239"/>
    </source>
</evidence>
<feature type="compositionally biased region" description="Basic and acidic residues" evidence="18">
    <location>
        <begin position="556"/>
        <end position="566"/>
    </location>
</feature>
<comment type="catalytic activity">
    <reaction evidence="14">
        <text>precorrin-2 + NAD(+) = sirohydrochlorin + NADH + 2 H(+)</text>
        <dbReference type="Rhea" id="RHEA:15613"/>
        <dbReference type="ChEBI" id="CHEBI:15378"/>
        <dbReference type="ChEBI" id="CHEBI:57540"/>
        <dbReference type="ChEBI" id="CHEBI:57945"/>
        <dbReference type="ChEBI" id="CHEBI:58351"/>
        <dbReference type="ChEBI" id="CHEBI:58827"/>
        <dbReference type="EC" id="1.3.1.76"/>
    </reaction>
</comment>
<dbReference type="Pfam" id="PF13241">
    <property type="entry name" value="NAD_binding_7"/>
    <property type="match status" value="1"/>
</dbReference>
<evidence type="ECO:0000256" key="8">
    <source>
        <dbReference type="ARBA" id="ARBA00023002"/>
    </source>
</evidence>
<dbReference type="SUPFAM" id="SSF51735">
    <property type="entry name" value="NAD(P)-binding Rossmann-fold domains"/>
    <property type="match status" value="1"/>
</dbReference>
<keyword evidence="9" id="KW-0520">NAD</keyword>
<comment type="caution">
    <text evidence="22">The sequence shown here is derived from an EMBL/GenBank/DDBJ whole genome shotgun (WGS) entry which is preliminary data.</text>
</comment>
<dbReference type="SUPFAM" id="SSF75615">
    <property type="entry name" value="Siroheme synthase middle domains-like"/>
    <property type="match status" value="1"/>
</dbReference>
<dbReference type="Gene3D" id="3.40.50.720">
    <property type="entry name" value="NAD(P)-binding Rossmann-like Domain"/>
    <property type="match status" value="1"/>
</dbReference>
<feature type="domain" description="Siroheme biosynthesis protein Met8 C-terminal" evidence="20">
    <location>
        <begin position="218"/>
        <end position="256"/>
    </location>
</feature>
<feature type="domain" description="Siroheme synthase central" evidence="21">
    <location>
        <begin position="132"/>
        <end position="159"/>
    </location>
</feature>
<evidence type="ECO:0000256" key="6">
    <source>
        <dbReference type="ARBA" id="ARBA00022679"/>
    </source>
</evidence>
<dbReference type="NCBIfam" id="TIGR01470">
    <property type="entry name" value="cysG_Nterm"/>
    <property type="match status" value="1"/>
</dbReference>
<evidence type="ECO:0000259" key="20">
    <source>
        <dbReference type="Pfam" id="PF14823"/>
    </source>
</evidence>
<evidence type="ECO:0000259" key="21">
    <source>
        <dbReference type="Pfam" id="PF14824"/>
    </source>
</evidence>
<feature type="region of interest" description="Disordered" evidence="18">
    <location>
        <begin position="545"/>
        <end position="578"/>
    </location>
</feature>
<evidence type="ECO:0000256" key="14">
    <source>
        <dbReference type="ARBA" id="ARBA00047561"/>
    </source>
</evidence>
<dbReference type="InterPro" id="IPR050161">
    <property type="entry name" value="Siro_Cobalamin_biosynth"/>
</dbReference>
<keyword evidence="10" id="KW-0486">Methionine biosynthesis</keyword>
<keyword evidence="8" id="KW-0560">Oxidoreductase</keyword>
<dbReference type="GO" id="GO:0009086">
    <property type="term" value="P:methionine biosynthetic process"/>
    <property type="evidence" value="ECO:0007669"/>
    <property type="project" value="UniProtKB-KW"/>
</dbReference>
<dbReference type="PANTHER" id="PTHR45790:SF6">
    <property type="entry name" value="UROPORPHYRINOGEN-III C-METHYLTRANSFERASE"/>
    <property type="match status" value="1"/>
</dbReference>
<evidence type="ECO:0000256" key="15">
    <source>
        <dbReference type="ARBA" id="ARBA00052360"/>
    </source>
</evidence>
<dbReference type="FunFam" id="3.30.950.10:FF:000005">
    <property type="entry name" value="Uroporphyrin-III c-methyltransferase, putative"/>
    <property type="match status" value="1"/>
</dbReference>
<dbReference type="Pfam" id="PF14824">
    <property type="entry name" value="Sirohm_synth_M"/>
    <property type="match status" value="1"/>
</dbReference>
<evidence type="ECO:0000256" key="18">
    <source>
        <dbReference type="SAM" id="MobiDB-lite"/>
    </source>
</evidence>
<dbReference type="GO" id="GO:0000103">
    <property type="term" value="P:sulfate assimilation"/>
    <property type="evidence" value="ECO:0007669"/>
    <property type="project" value="InterPro"/>
</dbReference>
<comment type="function">
    <text evidence="16">Siroheme synthase involved in methionine biosynthesis.</text>
</comment>
<reference evidence="22" key="1">
    <citation type="journal article" date="2023" name="Genome Biol. Evol.">
        <title>First Whole Genome Sequence and Flow Cytometry Genome Size Data for the Lichen-Forming Fungus Ramalina farinacea (Ascomycota).</title>
        <authorList>
            <person name="Llewellyn T."/>
            <person name="Mian S."/>
            <person name="Hill R."/>
            <person name="Leitch I.J."/>
            <person name="Gaya E."/>
        </authorList>
    </citation>
    <scope>NUCLEOTIDE SEQUENCE</scope>
    <source>
        <strain evidence="22">LIQ254RAFAR</strain>
    </source>
</reference>
<dbReference type="InterPro" id="IPR006367">
    <property type="entry name" value="Sirohaem_synthase_N"/>
</dbReference>
<keyword evidence="3" id="KW-0169">Cobalamin biosynthesis</keyword>
<evidence type="ECO:0000256" key="17">
    <source>
        <dbReference type="RuleBase" id="RU003960"/>
    </source>
</evidence>
<keyword evidence="11" id="KW-0456">Lyase</keyword>
<dbReference type="FunFam" id="3.40.1010.10:FF:000006">
    <property type="entry name" value="Siroheme synthase, putative"/>
    <property type="match status" value="1"/>
</dbReference>
<keyword evidence="12" id="KW-0627">Porphyrin biosynthesis</keyword>
<name>A0AA43QJX7_9LECA</name>
<keyword evidence="5" id="KW-0028">Amino-acid biosynthesis</keyword>
<dbReference type="Gene3D" id="3.30.950.10">
    <property type="entry name" value="Methyltransferase, Cobalt-precorrin-4 Transmethylase, Domain 2"/>
    <property type="match status" value="1"/>
</dbReference>
<evidence type="ECO:0000256" key="16">
    <source>
        <dbReference type="ARBA" id="ARBA00055636"/>
    </source>
</evidence>
<dbReference type="PROSITE" id="PS00840">
    <property type="entry name" value="SUMT_2"/>
    <property type="match status" value="1"/>
</dbReference>
<dbReference type="Proteomes" id="UP001161017">
    <property type="component" value="Unassembled WGS sequence"/>
</dbReference>
<keyword evidence="4 17" id="KW-0489">Methyltransferase</keyword>
<comment type="similarity">
    <text evidence="2 17">Belongs to the precorrin methyltransferase family.</text>
</comment>
<evidence type="ECO:0000256" key="9">
    <source>
        <dbReference type="ARBA" id="ARBA00023027"/>
    </source>
</evidence>
<evidence type="ECO:0000256" key="5">
    <source>
        <dbReference type="ARBA" id="ARBA00022605"/>
    </source>
</evidence>
<feature type="compositionally biased region" description="Polar residues" evidence="18">
    <location>
        <begin position="567"/>
        <end position="578"/>
    </location>
</feature>
<keyword evidence="7" id="KW-0949">S-adenosyl-L-methionine</keyword>
<protein>
    <submittedName>
        <fullName evidence="22">Uroporphyrin-III C-methyltransferase</fullName>
        <ecNumber evidence="22">2.1.1.107</ecNumber>
    </submittedName>
</protein>
<dbReference type="EMBL" id="JAPUFD010000004">
    <property type="protein sequence ID" value="MDI1487014.1"/>
    <property type="molecule type" value="Genomic_DNA"/>
</dbReference>
<accession>A0AA43QJX7</accession>
<dbReference type="Gene3D" id="3.40.1010.10">
    <property type="entry name" value="Cobalt-precorrin-4 Transmethylase, Domain 1"/>
    <property type="match status" value="1"/>
</dbReference>
<sequence>MTPLLTALGCEGQVHLIIGSNPLASARCAKSLEVGAKPKIIARADADVHYVLAKRIEQGEVEWIKKEFCDEDLTTLGREEIDGVVDAVFVTSGGKSNLSTHISQLCRRKRIPVNVVDAPNLCTFTLLSTHSDGPLQIGITTSGKGCKLASRIRREIASMLPPNFGNAVDRLGTMRRRIWEEDHKTYQTEEAAPEAEDDDAPAQRPTFNRLVSEDDAGAAKTRRMRWLSQICEYWPLKRLAGITDADIETMLQSYSSPTHAAPVIRANATSKPQIILAGSGPGSPSLLTLATHKAIQTASIILADKLVPAQVLELIPRRTTVHIARKFPGNADAAQAELLQLGLDALQKGQTVLRLKQGDPYVYGRGAEEYAFFSERGFTPIVLPGITSALSAPLFAAIPPTHRSVTDQILICTGTGRKGAAPDPPPYVPTQTVVFLMALHRLSLLVDALTGTAGTADVGDGVSEKKHWPRETPCAVIERASCPDQRVIRSTLEHVVAAVEVEGSRPPGLLVVGWSCEVLHDPKGKGRWVTEEGFSGFDGMDFDGRLALDSPANSRPDAELDERHTETPNTSHALKQIR</sequence>
<dbReference type="InterPro" id="IPR014777">
    <property type="entry name" value="4pyrrole_Mease_sub1"/>
</dbReference>
<evidence type="ECO:0000256" key="12">
    <source>
        <dbReference type="ARBA" id="ARBA00023244"/>
    </source>
</evidence>
<organism evidence="22 23">
    <name type="scientific">Ramalina farinacea</name>
    <dbReference type="NCBI Taxonomy" id="258253"/>
    <lineage>
        <taxon>Eukaryota</taxon>
        <taxon>Fungi</taxon>
        <taxon>Dikarya</taxon>
        <taxon>Ascomycota</taxon>
        <taxon>Pezizomycotina</taxon>
        <taxon>Lecanoromycetes</taxon>
        <taxon>OSLEUM clade</taxon>
        <taxon>Lecanoromycetidae</taxon>
        <taxon>Lecanorales</taxon>
        <taxon>Lecanorineae</taxon>
        <taxon>Ramalinaceae</taxon>
        <taxon>Ramalina</taxon>
    </lineage>
</organism>
<keyword evidence="23" id="KW-1185">Reference proteome</keyword>
<evidence type="ECO:0000256" key="1">
    <source>
        <dbReference type="ARBA" id="ARBA00005010"/>
    </source>
</evidence>
<evidence type="ECO:0000256" key="7">
    <source>
        <dbReference type="ARBA" id="ARBA00022691"/>
    </source>
</evidence>